<dbReference type="EMBL" id="JBHUCP010000032">
    <property type="protein sequence ID" value="MFD1534201.1"/>
    <property type="molecule type" value="Genomic_DNA"/>
</dbReference>
<gene>
    <name evidence="2" type="ORF">ACFSCY_32775</name>
</gene>
<sequence length="105" mass="10802">MTLQPGVVVRTWQSVAGSSADAARGHPDLVVEIIEQGEVGGEHLTSHRTARGGQRVAGSGHQSFGHRPADPRIAAGGVVAEPLGAQAGQPRRVREVGGDQPTDLA</sequence>
<feature type="region of interest" description="Disordered" evidence="1">
    <location>
        <begin position="45"/>
        <end position="105"/>
    </location>
</feature>
<name>A0ABW4FUP7_9PSEU</name>
<feature type="non-terminal residue" evidence="2">
    <location>
        <position position="105"/>
    </location>
</feature>
<dbReference type="RefSeq" id="WP_379660020.1">
    <property type="nucleotide sequence ID" value="NZ_JBHUCP010000032.1"/>
</dbReference>
<proteinExistence type="predicted"/>
<organism evidence="2 3">
    <name type="scientific">Pseudonocardia aurantiaca</name>
    <dbReference type="NCBI Taxonomy" id="75290"/>
    <lineage>
        <taxon>Bacteria</taxon>
        <taxon>Bacillati</taxon>
        <taxon>Actinomycetota</taxon>
        <taxon>Actinomycetes</taxon>
        <taxon>Pseudonocardiales</taxon>
        <taxon>Pseudonocardiaceae</taxon>
        <taxon>Pseudonocardia</taxon>
    </lineage>
</organism>
<accession>A0ABW4FUP7</accession>
<evidence type="ECO:0000313" key="2">
    <source>
        <dbReference type="EMBL" id="MFD1534201.1"/>
    </source>
</evidence>
<comment type="caution">
    <text evidence="2">The sequence shown here is derived from an EMBL/GenBank/DDBJ whole genome shotgun (WGS) entry which is preliminary data.</text>
</comment>
<evidence type="ECO:0000256" key="1">
    <source>
        <dbReference type="SAM" id="MobiDB-lite"/>
    </source>
</evidence>
<reference evidence="3" key="1">
    <citation type="journal article" date="2019" name="Int. J. Syst. Evol. Microbiol.">
        <title>The Global Catalogue of Microorganisms (GCM) 10K type strain sequencing project: providing services to taxonomists for standard genome sequencing and annotation.</title>
        <authorList>
            <consortium name="The Broad Institute Genomics Platform"/>
            <consortium name="The Broad Institute Genome Sequencing Center for Infectious Disease"/>
            <person name="Wu L."/>
            <person name="Ma J."/>
        </authorList>
    </citation>
    <scope>NUCLEOTIDE SEQUENCE [LARGE SCALE GENOMIC DNA]</scope>
    <source>
        <strain evidence="3">JCM 12165</strain>
    </source>
</reference>
<keyword evidence="3" id="KW-1185">Reference proteome</keyword>
<dbReference type="Proteomes" id="UP001597145">
    <property type="component" value="Unassembled WGS sequence"/>
</dbReference>
<evidence type="ECO:0000313" key="3">
    <source>
        <dbReference type="Proteomes" id="UP001597145"/>
    </source>
</evidence>
<protein>
    <submittedName>
        <fullName evidence="2">Uncharacterized protein</fullName>
    </submittedName>
</protein>